<dbReference type="EMBL" id="QGGO01000027">
    <property type="protein sequence ID" value="PWK19449.1"/>
    <property type="molecule type" value="Genomic_DNA"/>
</dbReference>
<dbReference type="InterPro" id="IPR027417">
    <property type="entry name" value="P-loop_NTPase"/>
</dbReference>
<reference evidence="2 3" key="1">
    <citation type="submission" date="2018-05" db="EMBL/GenBank/DDBJ databases">
        <title>Genomic Encyclopedia of Archaeal and Bacterial Type Strains, Phase II (KMG-II): from individual species to whole genera.</title>
        <authorList>
            <person name="Goeker M."/>
        </authorList>
    </citation>
    <scope>NUCLEOTIDE SEQUENCE [LARGE SCALE GENOMIC DNA]</scope>
    <source>
        <strain evidence="2 3">DSM 22214</strain>
    </source>
</reference>
<accession>A0A316DQK8</accession>
<sequence>MKSLYKTTNRKEFANTVFKQISNVKDGWNRLKHLISESKDVNKRSIPKYNLTNVIYVSKDKVKADDLVSGDNIRFFIEPFFQNNQFYAHLSTQWRFKDGKNLDIISVRDLVNNEYSDLFKIEITDKTFELFQLIDTIEIQKNNYKEVVINSNNIRCKQKIYFGSPGTGKSTAMQKFANENGLEVIRTTFHPDTDYHSFVGGYKPVMKDDKITYQFVPQAFTKAYVQAYLNPDKNYLLAIEEINRGNCAQIFGDLFQCLDRNPDGYSCYPIDANADLANYLASQGLENPEQLILPANLLIYATMNTSDQSLFPMDAAFKRRWDWQYVPIEFDEKANEIKIVFDNETQYSWRLFIEKVNEKIKEITKSEDKKIGVYFVSVDENNTISLAQFQNKVMFYLWSEIFKDEHESADSIFKYKNSDGNETDFTFNELFESEGLTKLKGFMNYLLKPIQ</sequence>
<dbReference type="RefSeq" id="WP_109744634.1">
    <property type="nucleotide sequence ID" value="NZ_QGGO01000027.1"/>
</dbReference>
<dbReference type="Pfam" id="PF07728">
    <property type="entry name" value="AAA_5"/>
    <property type="match status" value="1"/>
</dbReference>
<organism evidence="2 3">
    <name type="scientific">Arcicella aurantiaca</name>
    <dbReference type="NCBI Taxonomy" id="591202"/>
    <lineage>
        <taxon>Bacteria</taxon>
        <taxon>Pseudomonadati</taxon>
        <taxon>Bacteroidota</taxon>
        <taxon>Cytophagia</taxon>
        <taxon>Cytophagales</taxon>
        <taxon>Flectobacillaceae</taxon>
        <taxon>Arcicella</taxon>
    </lineage>
</organism>
<name>A0A316DQK8_9BACT</name>
<dbReference type="SUPFAM" id="SSF52540">
    <property type="entry name" value="P-loop containing nucleoside triphosphate hydrolases"/>
    <property type="match status" value="1"/>
</dbReference>
<dbReference type="PANTHER" id="PTHR37291:SF1">
    <property type="entry name" value="TYPE IV METHYL-DIRECTED RESTRICTION ENZYME ECOKMCRB SUBUNIT"/>
    <property type="match status" value="1"/>
</dbReference>
<comment type="caution">
    <text evidence="2">The sequence shown here is derived from an EMBL/GenBank/DDBJ whole genome shotgun (WGS) entry which is preliminary data.</text>
</comment>
<gene>
    <name evidence="2" type="ORF">LV89_03965</name>
</gene>
<evidence type="ECO:0000259" key="1">
    <source>
        <dbReference type="Pfam" id="PF07728"/>
    </source>
</evidence>
<dbReference type="InterPro" id="IPR052934">
    <property type="entry name" value="Methyl-DNA_Rec/Restrict_Enz"/>
</dbReference>
<keyword evidence="3" id="KW-1185">Reference proteome</keyword>
<feature type="domain" description="ATPase dynein-related AAA" evidence="1">
    <location>
        <begin position="163"/>
        <end position="320"/>
    </location>
</feature>
<dbReference type="AlphaFoldDB" id="A0A316DQK8"/>
<evidence type="ECO:0000313" key="2">
    <source>
        <dbReference type="EMBL" id="PWK19449.1"/>
    </source>
</evidence>
<dbReference type="OrthoDB" id="9781481at2"/>
<dbReference type="InterPro" id="IPR011704">
    <property type="entry name" value="ATPase_dyneun-rel_AAA"/>
</dbReference>
<dbReference type="GO" id="GO:0005524">
    <property type="term" value="F:ATP binding"/>
    <property type="evidence" value="ECO:0007669"/>
    <property type="project" value="InterPro"/>
</dbReference>
<dbReference type="Gene3D" id="3.40.50.300">
    <property type="entry name" value="P-loop containing nucleotide triphosphate hydrolases"/>
    <property type="match status" value="1"/>
</dbReference>
<evidence type="ECO:0000313" key="3">
    <source>
        <dbReference type="Proteomes" id="UP000245489"/>
    </source>
</evidence>
<protein>
    <submittedName>
        <fullName evidence="2">Dynein-related subfamily AAA family protein</fullName>
    </submittedName>
</protein>
<dbReference type="PANTHER" id="PTHR37291">
    <property type="entry name" value="5-METHYLCYTOSINE-SPECIFIC RESTRICTION ENZYME B"/>
    <property type="match status" value="1"/>
</dbReference>
<dbReference type="Proteomes" id="UP000245489">
    <property type="component" value="Unassembled WGS sequence"/>
</dbReference>
<proteinExistence type="predicted"/>
<dbReference type="GO" id="GO:0016887">
    <property type="term" value="F:ATP hydrolysis activity"/>
    <property type="evidence" value="ECO:0007669"/>
    <property type="project" value="InterPro"/>
</dbReference>